<keyword evidence="3" id="KW-1185">Reference proteome</keyword>
<dbReference type="SMART" id="SM00225">
    <property type="entry name" value="BTB"/>
    <property type="match status" value="2"/>
</dbReference>
<gene>
    <name evidence="2" type="ORF">NLJ89_g11174</name>
</gene>
<evidence type="ECO:0000313" key="3">
    <source>
        <dbReference type="Proteomes" id="UP001148786"/>
    </source>
</evidence>
<dbReference type="CDD" id="cd18186">
    <property type="entry name" value="BTB_POZ_ZBTB_KLHL-like"/>
    <property type="match status" value="2"/>
</dbReference>
<dbReference type="PROSITE" id="PS50097">
    <property type="entry name" value="BTB"/>
    <property type="match status" value="2"/>
</dbReference>
<dbReference type="AlphaFoldDB" id="A0A9W8JQF1"/>
<dbReference type="PANTHER" id="PTHR22744">
    <property type="entry name" value="HELIX LOOP HELIX PROTEIN 21-RELATED"/>
    <property type="match status" value="1"/>
</dbReference>
<feature type="domain" description="BTB" evidence="1">
    <location>
        <begin position="38"/>
        <end position="104"/>
    </location>
</feature>
<evidence type="ECO:0000259" key="1">
    <source>
        <dbReference type="PROSITE" id="PS50097"/>
    </source>
</evidence>
<name>A0A9W8JQF1_9AGAR</name>
<evidence type="ECO:0000313" key="2">
    <source>
        <dbReference type="EMBL" id="KAJ3492732.1"/>
    </source>
</evidence>
<dbReference type="EMBL" id="JANKHO010002393">
    <property type="protein sequence ID" value="KAJ3492732.1"/>
    <property type="molecule type" value="Genomic_DNA"/>
</dbReference>
<reference evidence="2" key="1">
    <citation type="submission" date="2022-07" db="EMBL/GenBank/DDBJ databases">
        <title>Genome Sequence of Agrocybe chaxingu.</title>
        <authorList>
            <person name="Buettner E."/>
        </authorList>
    </citation>
    <scope>NUCLEOTIDE SEQUENCE</scope>
    <source>
        <strain evidence="2">MP-N11</strain>
    </source>
</reference>
<comment type="caution">
    <text evidence="2">The sequence shown here is derived from an EMBL/GenBank/DDBJ whole genome shotgun (WGS) entry which is preliminary data.</text>
</comment>
<accession>A0A9W8JQF1</accession>
<sequence>MHSAPLPKCQRCDDPPATSECSTIPPILRSEKFWFADGNIILQAENTQFKVHRSFLSSQSPIFHDMFSIPQPPVVDDAIVEGCVVVHLQDMVKDVQNLLELLYDTWSVHKFHKKLTLSILRTMLRMGRKYGFKNLRQEAINCLRMEFPSTLKEFDASLEDYMFIDVGNEHVPFDAMILGREQGIKSIMPAIYVGICANHTSEELEALFVQNRHILPVDLPVSLLLGRDRIARAVRATTFRWLDETEVPCKRCKSPSVCTTATRTIAMRLLEASTEALVQRAVFPWDHQRLDNVSLCGKCVTTAKGIFEVGRKVVWGAIPDYFGLNNPALAGVWDEDTSEKEKYWFDDGNAVLQAEGTQFRVHRSFLALQSPVFADMFSMPQPPVGEDLLDGCPVVHLQDSSKDINNLLVLLYDSLSVNNLRNYLPIPVLGAMLRLGRKYSFKNFWDEAVHILEIQFPSDIFGWEESWSKPCCNRLQADNVEIFDVIALAHQNCVKSILAAAYVNMFLRHSREDIKARLTALKPLLRTDEPLTFFLTCEKVADSVVEQMFKWIYDGTIPCSRCASPEACTSSKNQILLVMVKMDTDGCCLSFLNNWDEANLEPRFCKACGLVVWEVHWVGQHALWARLPEYLGLGGPAWDG</sequence>
<protein>
    <recommendedName>
        <fullName evidence="1">BTB domain-containing protein</fullName>
    </recommendedName>
</protein>
<dbReference type="Gene3D" id="3.30.710.10">
    <property type="entry name" value="Potassium Channel Kv1.1, Chain A"/>
    <property type="match status" value="2"/>
</dbReference>
<feature type="domain" description="BTB" evidence="1">
    <location>
        <begin position="348"/>
        <end position="414"/>
    </location>
</feature>
<dbReference type="InterPro" id="IPR000210">
    <property type="entry name" value="BTB/POZ_dom"/>
</dbReference>
<dbReference type="OrthoDB" id="3217871at2759"/>
<organism evidence="2 3">
    <name type="scientific">Agrocybe chaxingu</name>
    <dbReference type="NCBI Taxonomy" id="84603"/>
    <lineage>
        <taxon>Eukaryota</taxon>
        <taxon>Fungi</taxon>
        <taxon>Dikarya</taxon>
        <taxon>Basidiomycota</taxon>
        <taxon>Agaricomycotina</taxon>
        <taxon>Agaricomycetes</taxon>
        <taxon>Agaricomycetidae</taxon>
        <taxon>Agaricales</taxon>
        <taxon>Agaricineae</taxon>
        <taxon>Strophariaceae</taxon>
        <taxon>Agrocybe</taxon>
    </lineage>
</organism>
<dbReference type="PANTHER" id="PTHR22744:SF14">
    <property type="entry name" value="BTB DOMAIN-CONTAINING PROTEIN-RELATED"/>
    <property type="match status" value="1"/>
</dbReference>
<dbReference type="Pfam" id="PF00651">
    <property type="entry name" value="BTB"/>
    <property type="match status" value="2"/>
</dbReference>
<dbReference type="Proteomes" id="UP001148786">
    <property type="component" value="Unassembled WGS sequence"/>
</dbReference>
<dbReference type="SUPFAM" id="SSF54695">
    <property type="entry name" value="POZ domain"/>
    <property type="match status" value="2"/>
</dbReference>
<proteinExistence type="predicted"/>
<dbReference type="InterPro" id="IPR011333">
    <property type="entry name" value="SKP1/BTB/POZ_sf"/>
</dbReference>